<dbReference type="InterPro" id="IPR027417">
    <property type="entry name" value="P-loop_NTPase"/>
</dbReference>
<comment type="caution">
    <text evidence="6">The sequence shown here is derived from an EMBL/GenBank/DDBJ whole genome shotgun (WGS) entry which is preliminary data.</text>
</comment>
<dbReference type="Pfam" id="PF14520">
    <property type="entry name" value="HHH_5"/>
    <property type="match status" value="1"/>
</dbReference>
<dbReference type="HAMAP" id="MF_01488">
    <property type="entry name" value="RecD2"/>
    <property type="match status" value="1"/>
</dbReference>
<evidence type="ECO:0000256" key="1">
    <source>
        <dbReference type="ARBA" id="ARBA00022741"/>
    </source>
</evidence>
<dbReference type="GO" id="GO:0017116">
    <property type="term" value="F:single-stranded DNA helicase activity"/>
    <property type="evidence" value="ECO:0007669"/>
    <property type="project" value="TreeGrafter"/>
</dbReference>
<dbReference type="Pfam" id="PF14490">
    <property type="entry name" value="HHH_RecD2"/>
    <property type="match status" value="1"/>
</dbReference>
<evidence type="ECO:0000259" key="4">
    <source>
        <dbReference type="SMART" id="SM00278"/>
    </source>
</evidence>
<dbReference type="InterPro" id="IPR041451">
    <property type="entry name" value="RecD2_SH13"/>
</dbReference>
<protein>
    <recommendedName>
        <fullName evidence="3">ATP-dependent RecD2 DNA helicase</fullName>
        <ecNumber evidence="3">5.6.2.3</ecNumber>
    </recommendedName>
    <alternativeName>
        <fullName evidence="3">DNA 5'-3' helicase subunit RecD2</fullName>
    </alternativeName>
</protein>
<feature type="domain" description="AAA+ ATPase" evidence="5">
    <location>
        <begin position="342"/>
        <end position="525"/>
    </location>
</feature>
<dbReference type="GO" id="GO:0003677">
    <property type="term" value="F:DNA binding"/>
    <property type="evidence" value="ECO:0007669"/>
    <property type="project" value="UniProtKB-UniRule"/>
</dbReference>
<dbReference type="CDD" id="cd18809">
    <property type="entry name" value="SF1_C_RecD"/>
    <property type="match status" value="1"/>
</dbReference>
<dbReference type="GO" id="GO:0006310">
    <property type="term" value="P:DNA recombination"/>
    <property type="evidence" value="ECO:0007669"/>
    <property type="project" value="InterPro"/>
</dbReference>
<dbReference type="InterPro" id="IPR027785">
    <property type="entry name" value="UvrD-like_helicase_C"/>
</dbReference>
<dbReference type="PATRIC" id="fig|1249627.3.peg.1351"/>
<evidence type="ECO:0000256" key="2">
    <source>
        <dbReference type="ARBA" id="ARBA00022840"/>
    </source>
</evidence>
<gene>
    <name evidence="3" type="primary">recD2</name>
    <name evidence="6" type="ORF">D779_0777</name>
</gene>
<dbReference type="GO" id="GO:0009338">
    <property type="term" value="C:exodeoxyribonuclease V complex"/>
    <property type="evidence" value="ECO:0007669"/>
    <property type="project" value="TreeGrafter"/>
</dbReference>
<evidence type="ECO:0000259" key="5">
    <source>
        <dbReference type="SMART" id="SM00382"/>
    </source>
</evidence>
<dbReference type="Pfam" id="PF13245">
    <property type="entry name" value="AAA_19"/>
    <property type="match status" value="1"/>
</dbReference>
<comment type="function">
    <text evidence="3">DNA-dependent ATPase and ATP-dependent 5'-3' DNA helicase. Has no activity on blunt DNA or DNA with 3'-overhangs, requires at least 10 bases of 5'-ssDNA for helicase activity.</text>
</comment>
<dbReference type="InterPro" id="IPR003583">
    <property type="entry name" value="Hlx-hairpin-Hlx_DNA-bd_motif"/>
</dbReference>
<dbReference type="InterPro" id="IPR003593">
    <property type="entry name" value="AAA+_ATPase"/>
</dbReference>
<keyword evidence="3" id="KW-0413">Isomerase</keyword>
<feature type="domain" description="Helix-hairpin-helix DNA-binding motif class 1" evidence="4">
    <location>
        <begin position="190"/>
        <end position="209"/>
    </location>
</feature>
<dbReference type="GO" id="GO:0016887">
    <property type="term" value="F:ATP hydrolysis activity"/>
    <property type="evidence" value="ECO:0007669"/>
    <property type="project" value="RHEA"/>
</dbReference>
<dbReference type="GO" id="GO:0043139">
    <property type="term" value="F:5'-3' DNA helicase activity"/>
    <property type="evidence" value="ECO:0007669"/>
    <property type="project" value="UniProtKB-UniRule"/>
</dbReference>
<dbReference type="NCBIfam" id="TIGR01448">
    <property type="entry name" value="recD_rel"/>
    <property type="match status" value="1"/>
</dbReference>
<keyword evidence="3" id="KW-0378">Hydrolase</keyword>
<dbReference type="GO" id="GO:0005524">
    <property type="term" value="F:ATP binding"/>
    <property type="evidence" value="ECO:0007669"/>
    <property type="project" value="UniProtKB-UniRule"/>
</dbReference>
<keyword evidence="3 6" id="KW-0347">Helicase</keyword>
<dbReference type="Proteomes" id="UP000019460">
    <property type="component" value="Unassembled WGS sequence"/>
</dbReference>
<comment type="similarity">
    <text evidence="3">Belongs to the RecD family. RecD2 subfamily.</text>
</comment>
<keyword evidence="7" id="KW-1185">Reference proteome</keyword>
<dbReference type="OrthoDB" id="9803432at2"/>
<comment type="catalytic activity">
    <reaction evidence="3">
        <text>ATP + H2O = ADP + phosphate + H(+)</text>
        <dbReference type="Rhea" id="RHEA:13065"/>
        <dbReference type="ChEBI" id="CHEBI:15377"/>
        <dbReference type="ChEBI" id="CHEBI:15378"/>
        <dbReference type="ChEBI" id="CHEBI:30616"/>
        <dbReference type="ChEBI" id="CHEBI:43474"/>
        <dbReference type="ChEBI" id="CHEBI:456216"/>
        <dbReference type="EC" id="5.6.2.3"/>
    </reaction>
</comment>
<dbReference type="SMART" id="SM00382">
    <property type="entry name" value="AAA"/>
    <property type="match status" value="1"/>
</dbReference>
<dbReference type="PANTHER" id="PTHR43788:SF6">
    <property type="entry name" value="DNA HELICASE B"/>
    <property type="match status" value="1"/>
</dbReference>
<reference evidence="6 7" key="1">
    <citation type="submission" date="2012-11" db="EMBL/GenBank/DDBJ databases">
        <title>Genome assembly of Thiorhodococcus sp. AK35.</title>
        <authorList>
            <person name="Nupur N."/>
            <person name="Khatri I."/>
            <person name="Subramanian S."/>
            <person name="Pinnaka A."/>
        </authorList>
    </citation>
    <scope>NUCLEOTIDE SEQUENCE [LARGE SCALE GENOMIC DNA]</scope>
    <source>
        <strain evidence="6 7">AK35</strain>
    </source>
</reference>
<dbReference type="AlphaFoldDB" id="W9V8K3"/>
<dbReference type="InterPro" id="IPR050534">
    <property type="entry name" value="Coronavir_polyprotein_1ab"/>
</dbReference>
<evidence type="ECO:0000313" key="6">
    <source>
        <dbReference type="EMBL" id="EXJ15913.1"/>
    </source>
</evidence>
<dbReference type="eggNOG" id="COG0507">
    <property type="taxonomic scope" value="Bacteria"/>
</dbReference>
<dbReference type="SMART" id="SM00278">
    <property type="entry name" value="HhH1"/>
    <property type="match status" value="2"/>
</dbReference>
<sequence>MPQSQQPPSERLSGSVERVTFHSPESGFCVLRVKVRGERELITVVGSAASVTPGEYLQAEGGWVNDRQHGLQFKATGLRIIPPSTLDGIERYLGSGMVKGIGPHFARKLVRAFGERVFEVIEDNPERLLELDGIGPKRQKRVTEAWAEQKVIREIMVFLQSHGVGTARAVRIYKTYGEQSVERVRENPYRLALDIHGIGFKTADTIAARLGIPHDSPIRAQAGVRHVLQEIAGEGHCAAWHETLVEQSCALLEIPEPIIQEAIRTELAEERLIAEPIEDRPALFLAPLQRAEIGVARGLERLQLDPPPWGRIDVEKALPWVEAQTGLELSESQRAAVATAVSGKVTIITGGPGVGKTTVVNGILRILRAKGVEVLLCTPTGRAAKRLSESTGGEARTIHRLLEFDPQVMGFKRDQYSPLDTDLLVVDEVSMVDLVLMNQLLRAVPTRAALLLVGDVDQLPSVGPGAVLADLIGSGAVPTVRLTEIFRQAAASRIVVNAHRINAGRMPEPPDAARPDSDFYLIRCDTPEDIHDRLMRVVTERIPSRFGLDPVRDVQVLTPMNRGGLGSRALNVALQGALNPDAQPRIERFGWTYAPGDKVIQLVNDYDKEVFNGDIGRIRSIDIEEGLLTIDFDGRQVVYETGELDEVALAYATSVHKAQGSEYPAVVIPLATQHFTLLQRNLLYTAVTRGKRLVVLIAQPKALGMAVKQTGSSKRLTKLRWRLMEERA</sequence>
<dbReference type="InterPro" id="IPR010994">
    <property type="entry name" value="RuvA_2-like"/>
</dbReference>
<dbReference type="STRING" id="1249627.D779_0777"/>
<dbReference type="SUPFAM" id="SSF52540">
    <property type="entry name" value="P-loop containing nucleoside triphosphate hydrolases"/>
    <property type="match status" value="1"/>
</dbReference>
<dbReference type="EMBL" id="AONC01000018">
    <property type="protein sequence ID" value="EXJ15913.1"/>
    <property type="molecule type" value="Genomic_DNA"/>
</dbReference>
<accession>W9V8K3</accession>
<dbReference type="Gene3D" id="1.10.150.20">
    <property type="entry name" value="5' to 3' exonuclease, C-terminal subdomain"/>
    <property type="match status" value="1"/>
</dbReference>
<organism evidence="6 7">
    <name type="scientific">Imhoffiella purpurea</name>
    <dbReference type="NCBI Taxonomy" id="1249627"/>
    <lineage>
        <taxon>Bacteria</taxon>
        <taxon>Pseudomonadati</taxon>
        <taxon>Pseudomonadota</taxon>
        <taxon>Gammaproteobacteria</taxon>
        <taxon>Chromatiales</taxon>
        <taxon>Chromatiaceae</taxon>
        <taxon>Imhoffiella</taxon>
    </lineage>
</organism>
<name>W9V8K3_9GAMM</name>
<dbReference type="InterPro" id="IPR006345">
    <property type="entry name" value="RecD2"/>
</dbReference>
<evidence type="ECO:0000313" key="7">
    <source>
        <dbReference type="Proteomes" id="UP000019460"/>
    </source>
</evidence>
<dbReference type="GO" id="GO:0006281">
    <property type="term" value="P:DNA repair"/>
    <property type="evidence" value="ECO:0007669"/>
    <property type="project" value="InterPro"/>
</dbReference>
<dbReference type="Gene3D" id="3.40.50.300">
    <property type="entry name" value="P-loop containing nucleotide triphosphate hydrolases"/>
    <property type="match status" value="2"/>
</dbReference>
<dbReference type="InterPro" id="IPR055446">
    <property type="entry name" value="RecD2_N_OB"/>
</dbReference>
<dbReference type="Gene3D" id="2.30.30.940">
    <property type="match status" value="1"/>
</dbReference>
<dbReference type="Pfam" id="PF18335">
    <property type="entry name" value="SH3_13"/>
    <property type="match status" value="1"/>
</dbReference>
<dbReference type="PANTHER" id="PTHR43788">
    <property type="entry name" value="DNA2/NAM7 HELICASE FAMILY MEMBER"/>
    <property type="match status" value="1"/>
</dbReference>
<dbReference type="Pfam" id="PF23139">
    <property type="entry name" value="OB_YrrC"/>
    <property type="match status" value="1"/>
</dbReference>
<proteinExistence type="inferred from homology"/>
<evidence type="ECO:0000256" key="3">
    <source>
        <dbReference type="HAMAP-Rule" id="MF_01488"/>
    </source>
</evidence>
<keyword evidence="2 3" id="KW-0067">ATP-binding</keyword>
<keyword evidence="1 3" id="KW-0547">Nucleotide-binding</keyword>
<feature type="binding site" evidence="3">
    <location>
        <begin position="353"/>
        <end position="357"/>
    </location>
    <ligand>
        <name>ATP</name>
        <dbReference type="ChEBI" id="CHEBI:30616"/>
    </ligand>
</feature>
<dbReference type="RefSeq" id="WP_043751351.1">
    <property type="nucleotide sequence ID" value="NZ_AONC01000018.1"/>
</dbReference>
<dbReference type="Pfam" id="PF13538">
    <property type="entry name" value="UvrD_C_2"/>
    <property type="match status" value="1"/>
</dbReference>
<keyword evidence="3" id="KW-0238">DNA-binding</keyword>
<feature type="domain" description="Helix-hairpin-helix DNA-binding motif class 1" evidence="4">
    <location>
        <begin position="126"/>
        <end position="145"/>
    </location>
</feature>
<dbReference type="SUPFAM" id="SSF47781">
    <property type="entry name" value="RuvA domain 2-like"/>
    <property type="match status" value="1"/>
</dbReference>
<dbReference type="Gene3D" id="1.10.10.2220">
    <property type="match status" value="1"/>
</dbReference>
<dbReference type="EC" id="5.6.2.3" evidence="3"/>
<dbReference type="InterPro" id="IPR029493">
    <property type="entry name" value="RecD2-like_HHH"/>
</dbReference>
<dbReference type="CDD" id="cd17933">
    <property type="entry name" value="DEXSc_RecD-like"/>
    <property type="match status" value="1"/>
</dbReference>